<dbReference type="VEuPathDB" id="ToxoDB:EAH_00008810"/>
<evidence type="ECO:0000256" key="1">
    <source>
        <dbReference type="SAM" id="MobiDB-lite"/>
    </source>
</evidence>
<sequence length="357" mass="38733">MRRVTREMILRRTVAQLHWWPLLSAATLLFLLGQTVGDDFDERLGGAAYPAVEYVAEKPSKTYNIPLELNEEPFMLVEWSTEASRLRHGFQFILPPGILLVASLAAAALLFVWSARANAPFPFFKKGRNQGGGAEVSVESEDLDSLHESHYTNAVDSSLVLQSVLRTISADLGRAIGAALEKRSAALGLLNSPSASDSMSPVVDEVVPLLLGATDKLAAPAKGIDHAIDALQRPLSDSQATSRLDSVLDEMQTCILDPFRDPKLQMDMETVRMRLELGEGPMAEPTQQPDDQPAAPGEGIPMVGPPDAGEAEKELQGVMAKLSDWLKALYDVRLLLLEAVPAVSKAVDDVRAAYELV</sequence>
<evidence type="ECO:0000313" key="5">
    <source>
        <dbReference type="Proteomes" id="UP000018050"/>
    </source>
</evidence>
<dbReference type="GeneID" id="25268951"/>
<keyword evidence="3" id="KW-0732">Signal</keyword>
<keyword evidence="2" id="KW-0812">Transmembrane</keyword>
<keyword evidence="2" id="KW-0472">Membrane</keyword>
<gene>
    <name evidence="4" type="ORF">EAH_00008810</name>
</gene>
<keyword evidence="2" id="KW-1133">Transmembrane helix</keyword>
<protein>
    <submittedName>
        <fullName evidence="4">Uncharacterized protein</fullName>
    </submittedName>
</protein>
<feature type="transmembrane region" description="Helical" evidence="2">
    <location>
        <begin position="92"/>
        <end position="115"/>
    </location>
</feature>
<dbReference type="Proteomes" id="UP000018050">
    <property type="component" value="Unassembled WGS sequence"/>
</dbReference>
<dbReference type="OMA" id="YPAVEYV"/>
<organism evidence="4 5">
    <name type="scientific">Eimeria acervulina</name>
    <name type="common">Coccidian parasite</name>
    <dbReference type="NCBI Taxonomy" id="5801"/>
    <lineage>
        <taxon>Eukaryota</taxon>
        <taxon>Sar</taxon>
        <taxon>Alveolata</taxon>
        <taxon>Apicomplexa</taxon>
        <taxon>Conoidasida</taxon>
        <taxon>Coccidia</taxon>
        <taxon>Eucoccidiorida</taxon>
        <taxon>Eimeriorina</taxon>
        <taxon>Eimeriidae</taxon>
        <taxon>Eimeria</taxon>
    </lineage>
</organism>
<dbReference type="EMBL" id="HG673411">
    <property type="protein sequence ID" value="CDI83419.1"/>
    <property type="molecule type" value="Genomic_DNA"/>
</dbReference>
<feature type="signal peptide" evidence="3">
    <location>
        <begin position="1"/>
        <end position="37"/>
    </location>
</feature>
<dbReference type="RefSeq" id="XP_013247460.1">
    <property type="nucleotide sequence ID" value="XM_013392006.1"/>
</dbReference>
<proteinExistence type="predicted"/>
<evidence type="ECO:0000313" key="4">
    <source>
        <dbReference type="EMBL" id="CDI83419.1"/>
    </source>
</evidence>
<reference evidence="4" key="1">
    <citation type="submission" date="2013-10" db="EMBL/GenBank/DDBJ databases">
        <title>Genomic analysis of the causative agents of coccidiosis in chickens.</title>
        <authorList>
            <person name="Reid A.J."/>
            <person name="Blake D."/>
            <person name="Billington K."/>
            <person name="Browne H."/>
            <person name="Dunn M."/>
            <person name="Hung S."/>
            <person name="Kawahara F."/>
            <person name="Miranda-Saavedra D."/>
            <person name="Mourier T."/>
            <person name="Nagra H."/>
            <person name="Otto T.D."/>
            <person name="Rawlings N."/>
            <person name="Sanchez A."/>
            <person name="Sanders M."/>
            <person name="Subramaniam C."/>
            <person name="Tay Y."/>
            <person name="Dear P."/>
            <person name="Doerig C."/>
            <person name="Gruber A."/>
            <person name="Parkinson J."/>
            <person name="Shirley M."/>
            <person name="Wan K.L."/>
            <person name="Berriman M."/>
            <person name="Tomley F."/>
            <person name="Pain A."/>
        </authorList>
    </citation>
    <scope>NUCLEOTIDE SEQUENCE [LARGE SCALE GENOMIC DNA]</scope>
    <source>
        <strain evidence="4">Houghton</strain>
    </source>
</reference>
<feature type="compositionally biased region" description="Low complexity" evidence="1">
    <location>
        <begin position="287"/>
        <end position="296"/>
    </location>
</feature>
<keyword evidence="5" id="KW-1185">Reference proteome</keyword>
<reference evidence="4" key="2">
    <citation type="submission" date="2013-10" db="EMBL/GenBank/DDBJ databases">
        <authorList>
            <person name="Aslett M."/>
        </authorList>
    </citation>
    <scope>NUCLEOTIDE SEQUENCE [LARGE SCALE GENOMIC DNA]</scope>
    <source>
        <strain evidence="4">Houghton</strain>
    </source>
</reference>
<accession>U6GXZ1</accession>
<dbReference type="AlphaFoldDB" id="U6GXZ1"/>
<evidence type="ECO:0000256" key="2">
    <source>
        <dbReference type="SAM" id="Phobius"/>
    </source>
</evidence>
<name>U6GXZ1_EIMAC</name>
<evidence type="ECO:0000256" key="3">
    <source>
        <dbReference type="SAM" id="SignalP"/>
    </source>
</evidence>
<dbReference type="OrthoDB" id="345554at2759"/>
<feature type="region of interest" description="Disordered" evidence="1">
    <location>
        <begin position="281"/>
        <end position="310"/>
    </location>
</feature>
<feature type="chain" id="PRO_5004670275" evidence="3">
    <location>
        <begin position="38"/>
        <end position="357"/>
    </location>
</feature>